<evidence type="ECO:0000313" key="3">
    <source>
        <dbReference type="Proteomes" id="UP000663832"/>
    </source>
</evidence>
<keyword evidence="1" id="KW-1133">Transmembrane helix</keyword>
<name>A0A814VK73_9BILA</name>
<reference evidence="2" key="1">
    <citation type="submission" date="2021-02" db="EMBL/GenBank/DDBJ databases">
        <authorList>
            <person name="Nowell W R."/>
        </authorList>
    </citation>
    <scope>NUCLEOTIDE SEQUENCE</scope>
</reference>
<organism evidence="2 3">
    <name type="scientific">Adineta steineri</name>
    <dbReference type="NCBI Taxonomy" id="433720"/>
    <lineage>
        <taxon>Eukaryota</taxon>
        <taxon>Metazoa</taxon>
        <taxon>Spiralia</taxon>
        <taxon>Gnathifera</taxon>
        <taxon>Rotifera</taxon>
        <taxon>Eurotatoria</taxon>
        <taxon>Bdelloidea</taxon>
        <taxon>Adinetida</taxon>
        <taxon>Adinetidae</taxon>
        <taxon>Adineta</taxon>
    </lineage>
</organism>
<comment type="caution">
    <text evidence="2">The sequence shown here is derived from an EMBL/GenBank/DDBJ whole genome shotgun (WGS) entry which is preliminary data.</text>
</comment>
<dbReference type="Proteomes" id="UP000663832">
    <property type="component" value="Unassembled WGS sequence"/>
</dbReference>
<protein>
    <submittedName>
        <fullName evidence="2">Uncharacterized protein</fullName>
    </submittedName>
</protein>
<keyword evidence="3" id="KW-1185">Reference proteome</keyword>
<evidence type="ECO:0000256" key="1">
    <source>
        <dbReference type="SAM" id="Phobius"/>
    </source>
</evidence>
<gene>
    <name evidence="2" type="ORF">QVE165_LOCUS25190</name>
</gene>
<dbReference type="EMBL" id="CAJNOM010000181">
    <property type="protein sequence ID" value="CAF1190010.1"/>
    <property type="molecule type" value="Genomic_DNA"/>
</dbReference>
<sequence>MDPYSNPSGYGQLIQYPYSTPYQSAKAQTLSIGKTLLGITGLLAAGIIVGMGLGLGLGIGAAGLVGSVQLVNVTNTTTISTG</sequence>
<evidence type="ECO:0000313" key="2">
    <source>
        <dbReference type="EMBL" id="CAF1190010.1"/>
    </source>
</evidence>
<dbReference type="OrthoDB" id="10440723at2759"/>
<proteinExistence type="predicted"/>
<accession>A0A814VK73</accession>
<keyword evidence="1" id="KW-0812">Transmembrane</keyword>
<dbReference type="AlphaFoldDB" id="A0A814VK73"/>
<keyword evidence="1" id="KW-0472">Membrane</keyword>
<feature type="transmembrane region" description="Helical" evidence="1">
    <location>
        <begin position="36"/>
        <end position="65"/>
    </location>
</feature>